<feature type="transmembrane region" description="Helical" evidence="6">
    <location>
        <begin position="90"/>
        <end position="112"/>
    </location>
</feature>
<dbReference type="InterPro" id="IPR050833">
    <property type="entry name" value="Poly_Biosynth_Transport"/>
</dbReference>
<reference evidence="8 9" key="2">
    <citation type="submission" date="2015-07" db="EMBL/GenBank/DDBJ databases">
        <title>Genome sequence of Levilinea saccharolytica DSM 16555.</title>
        <authorList>
            <person name="Hemp J."/>
            <person name="Ward L.M."/>
            <person name="Pace L.A."/>
            <person name="Fischer W.W."/>
        </authorList>
    </citation>
    <scope>NUCLEOTIDE SEQUENCE [LARGE SCALE GENOMIC DNA]</scope>
    <source>
        <strain evidence="8 9">KIBI-1</strain>
    </source>
</reference>
<comment type="subcellular location">
    <subcellularLocation>
        <location evidence="1">Cell membrane</location>
        <topology evidence="1">Multi-pass membrane protein</topology>
    </subcellularLocation>
</comment>
<dbReference type="InterPro" id="IPR002797">
    <property type="entry name" value="Polysacc_synth"/>
</dbReference>
<dbReference type="CDD" id="cd13128">
    <property type="entry name" value="MATE_Wzx_like"/>
    <property type="match status" value="1"/>
</dbReference>
<dbReference type="EMBL" id="LGCM01000039">
    <property type="protein sequence ID" value="KPL80757.1"/>
    <property type="molecule type" value="Genomic_DNA"/>
</dbReference>
<feature type="transmembrane region" description="Helical" evidence="6">
    <location>
        <begin position="28"/>
        <end position="46"/>
    </location>
</feature>
<keyword evidence="3 6" id="KW-0812">Transmembrane</keyword>
<dbReference type="OrthoDB" id="143246at2"/>
<organism evidence="7">
    <name type="scientific">Levilinea saccharolytica</name>
    <dbReference type="NCBI Taxonomy" id="229921"/>
    <lineage>
        <taxon>Bacteria</taxon>
        <taxon>Bacillati</taxon>
        <taxon>Chloroflexota</taxon>
        <taxon>Anaerolineae</taxon>
        <taxon>Anaerolineales</taxon>
        <taxon>Anaerolineaceae</taxon>
        <taxon>Levilinea</taxon>
    </lineage>
</organism>
<keyword evidence="9" id="KW-1185">Reference proteome</keyword>
<evidence type="ECO:0000256" key="5">
    <source>
        <dbReference type="ARBA" id="ARBA00023136"/>
    </source>
</evidence>
<proteinExistence type="predicted"/>
<feature type="transmembrane region" description="Helical" evidence="6">
    <location>
        <begin position="310"/>
        <end position="334"/>
    </location>
</feature>
<gene>
    <name evidence="8" type="ORF">ADN01_11595</name>
    <name evidence="7" type="ORF">LSAC_03489</name>
</gene>
<dbReference type="PANTHER" id="PTHR30250:SF11">
    <property type="entry name" value="O-ANTIGEN TRANSPORTER-RELATED"/>
    <property type="match status" value="1"/>
</dbReference>
<reference evidence="7" key="1">
    <citation type="journal article" date="2015" name="Genome Announc.">
        <title>Draft Genome Sequences of Anaerolinea thermolimosa IMO-1, Bellilinea caldifistulae GOMI-1, Leptolinea tardivitalis YMTK-2, Levilinea saccharolytica KIBI-1, Longilinea arvoryzae KOME-1, Previously Described as Members of the Class Anaerolineae (Chloroflexi).</title>
        <authorList>
            <person name="Matsuura N."/>
            <person name="Tourlousse M.D."/>
            <person name="Ohashi A."/>
            <person name="Hugenholtz P."/>
            <person name="Sekiguchi Y."/>
        </authorList>
    </citation>
    <scope>NUCLEOTIDE SEQUENCE</scope>
    <source>
        <strain evidence="7">KIBI-1</strain>
    </source>
</reference>
<dbReference type="Proteomes" id="UP000050501">
    <property type="component" value="Unassembled WGS sequence"/>
</dbReference>
<evidence type="ECO:0000313" key="9">
    <source>
        <dbReference type="Proteomes" id="UP000050501"/>
    </source>
</evidence>
<name>A0A0M8JQI6_9CHLR</name>
<evidence type="ECO:0000256" key="1">
    <source>
        <dbReference type="ARBA" id="ARBA00004651"/>
    </source>
</evidence>
<feature type="transmembrane region" description="Helical" evidence="6">
    <location>
        <begin position="340"/>
        <end position="360"/>
    </location>
</feature>
<keyword evidence="4 6" id="KW-1133">Transmembrane helix</keyword>
<protein>
    <submittedName>
        <fullName evidence="7">Membrane protein</fullName>
    </submittedName>
</protein>
<feature type="transmembrane region" description="Helical" evidence="6">
    <location>
        <begin position="412"/>
        <end position="433"/>
    </location>
</feature>
<dbReference type="GO" id="GO:0005886">
    <property type="term" value="C:plasma membrane"/>
    <property type="evidence" value="ECO:0007669"/>
    <property type="project" value="UniProtKB-SubCell"/>
</dbReference>
<keyword evidence="2" id="KW-1003">Cell membrane</keyword>
<feature type="transmembrane region" description="Helical" evidence="6">
    <location>
        <begin position="160"/>
        <end position="180"/>
    </location>
</feature>
<sequence>MNHDPVGQSSLNLKQFLKDSYYNFARQIAALVFGLAISALIARGLGVHNQGLYSLALLVPFTITTFTSFGISGANIYYVARGDFDTRRMISTNIILVSLLSVVSIAVGLLAAAYAGKVLFPGVTGWILGLGLLIIPVIFMRDNLLSMLQGFQDFKTYNIAQLYPLVFQMAAVLLFIWQLGMGVEGALLAYLVGNLLGAWLILRRLLQITGPIPRGEFLLDVEIARKMWKYGLQAYLSNVISFFNLRADKYILNYLAGAASLGIYDVAVQMSERVWMISRSVSTVLLPQVSSLQESDAERLKLTTFMVRNVFWASCVVCLLIWPLANPFVLIVYGKAYGQASLAIQWLLPGIISLSASRLLSADTAGRGRPEINTIAAAISLVINLAANLYFIPRLGVAGASLSSSLSYTLTLVLRVIIFSRMTGASWGSLFILTQSDWLFWKNVFGAFWARLGWGRK</sequence>
<evidence type="ECO:0000256" key="6">
    <source>
        <dbReference type="SAM" id="Phobius"/>
    </source>
</evidence>
<evidence type="ECO:0000256" key="4">
    <source>
        <dbReference type="ARBA" id="ARBA00022989"/>
    </source>
</evidence>
<dbReference type="PANTHER" id="PTHR30250">
    <property type="entry name" value="PST FAMILY PREDICTED COLANIC ACID TRANSPORTER"/>
    <property type="match status" value="1"/>
</dbReference>
<evidence type="ECO:0000313" key="8">
    <source>
        <dbReference type="EMBL" id="KPL80757.1"/>
    </source>
</evidence>
<feature type="transmembrane region" description="Helical" evidence="6">
    <location>
        <begin position="118"/>
        <end position="139"/>
    </location>
</feature>
<feature type="transmembrane region" description="Helical" evidence="6">
    <location>
        <begin position="372"/>
        <end position="392"/>
    </location>
</feature>
<keyword evidence="5 6" id="KW-0472">Membrane</keyword>
<feature type="transmembrane region" description="Helical" evidence="6">
    <location>
        <begin position="186"/>
        <end position="206"/>
    </location>
</feature>
<evidence type="ECO:0000256" key="3">
    <source>
        <dbReference type="ARBA" id="ARBA00022692"/>
    </source>
</evidence>
<feature type="transmembrane region" description="Helical" evidence="6">
    <location>
        <begin position="52"/>
        <end position="78"/>
    </location>
</feature>
<accession>A0A0M8JQI6</accession>
<dbReference type="Pfam" id="PF01943">
    <property type="entry name" value="Polysacc_synt"/>
    <property type="match status" value="1"/>
</dbReference>
<dbReference type="RefSeq" id="WP_062419848.1">
    <property type="nucleotide sequence ID" value="NZ_BBXZ01000183.1"/>
</dbReference>
<evidence type="ECO:0000256" key="2">
    <source>
        <dbReference type="ARBA" id="ARBA00022475"/>
    </source>
</evidence>
<dbReference type="EMBL" id="DF967975">
    <property type="protein sequence ID" value="GAP19579.1"/>
    <property type="molecule type" value="Genomic_DNA"/>
</dbReference>
<dbReference type="STRING" id="229921.ADN01_11595"/>
<evidence type="ECO:0000313" key="7">
    <source>
        <dbReference type="EMBL" id="GAP19579.1"/>
    </source>
</evidence>
<dbReference type="AlphaFoldDB" id="A0A0M8JQI6"/>